<dbReference type="SUPFAM" id="SSF81383">
    <property type="entry name" value="F-box domain"/>
    <property type="match status" value="1"/>
</dbReference>
<evidence type="ECO:0000259" key="2">
    <source>
        <dbReference type="Pfam" id="PF07734"/>
    </source>
</evidence>
<dbReference type="InterPro" id="IPR006527">
    <property type="entry name" value="F-box-assoc_dom_typ1"/>
</dbReference>
<dbReference type="Pfam" id="PF07734">
    <property type="entry name" value="FBA_1"/>
    <property type="match status" value="1"/>
</dbReference>
<dbReference type="PANTHER" id="PTHR31672">
    <property type="entry name" value="BNACNNG10540D PROTEIN"/>
    <property type="match status" value="1"/>
</dbReference>
<dbReference type="EnsemblPlants" id="QL08p020282:mrna">
    <property type="protein sequence ID" value="QL08p020282:mrna:CDS:4"/>
    <property type="gene ID" value="QL08p020282"/>
</dbReference>
<feature type="domain" description="F-box associated beta-propeller type 1" evidence="2">
    <location>
        <begin position="100"/>
        <end position="348"/>
    </location>
</feature>
<dbReference type="InParanoid" id="A0A7N2MA27"/>
<evidence type="ECO:0000259" key="1">
    <source>
        <dbReference type="Pfam" id="PF00646"/>
    </source>
</evidence>
<evidence type="ECO:0000313" key="4">
    <source>
        <dbReference type="Proteomes" id="UP000594261"/>
    </source>
</evidence>
<dbReference type="InterPro" id="IPR001810">
    <property type="entry name" value="F-box_dom"/>
</dbReference>
<dbReference type="KEGG" id="qlo:115958502"/>
<dbReference type="NCBIfam" id="TIGR01640">
    <property type="entry name" value="F_box_assoc_1"/>
    <property type="match status" value="1"/>
</dbReference>
<dbReference type="OMA" id="FREIAMP"/>
<dbReference type="InterPro" id="IPR015915">
    <property type="entry name" value="Kelch-typ_b-propeller"/>
</dbReference>
<reference evidence="3" key="2">
    <citation type="submission" date="2021-01" db="UniProtKB">
        <authorList>
            <consortium name="EnsemblPlants"/>
        </authorList>
    </citation>
    <scope>IDENTIFICATION</scope>
</reference>
<dbReference type="Proteomes" id="UP000594261">
    <property type="component" value="Chromosome 8"/>
</dbReference>
<sequence length="372" mass="42138">MWDSPPPEILTFVLIRLPIKSIITCTSVSKTWKSIIQNPSFISIHLHHSKNKHPLLLFRLPPSEHRVSGKELYALYCDNNNPDLYEHTRFDFPLSGTFRVVGTCNGLVCFTMKFTDRFFFWNPLVRKLVILPTPSVGLRTLRFYNPSIGFGFDPKTDDYKVVRIVSASESESSKVPKVEVYSLATAQWRVVTAVPPTGTAFADRCDPHAFVNGALHCVASKNNIDNEILNFILVFDLGDEVFREIAMPKPLDNPENLVGVSVSAYRNSLALIQWGVSIRCVDIWVMKWYAVASSWTKMFSTLADQGGFLPRPIGFKKTGEVLLEMHKGQFVSRDLETQQIKDLRTIGDKFTFVDSYVESLVLLNKPNCAFAY</sequence>
<dbReference type="SUPFAM" id="SSF117281">
    <property type="entry name" value="Kelch motif"/>
    <property type="match status" value="1"/>
</dbReference>
<evidence type="ECO:0008006" key="5">
    <source>
        <dbReference type="Google" id="ProtNLM"/>
    </source>
</evidence>
<dbReference type="OrthoDB" id="1932945at2759"/>
<dbReference type="GeneID" id="115958502"/>
<dbReference type="AlphaFoldDB" id="A0A7N2MA27"/>
<accession>A0A7N2MA27</accession>
<feature type="domain" description="F-box" evidence="1">
    <location>
        <begin position="6"/>
        <end position="41"/>
    </location>
</feature>
<dbReference type="Gene3D" id="1.20.1280.50">
    <property type="match status" value="1"/>
</dbReference>
<dbReference type="InterPro" id="IPR036047">
    <property type="entry name" value="F-box-like_dom_sf"/>
</dbReference>
<dbReference type="Pfam" id="PF00646">
    <property type="entry name" value="F-box"/>
    <property type="match status" value="1"/>
</dbReference>
<dbReference type="FunCoup" id="A0A7N2MA27">
    <property type="interactions" value="97"/>
</dbReference>
<dbReference type="InterPro" id="IPR017451">
    <property type="entry name" value="F-box-assoc_interact_dom"/>
</dbReference>
<dbReference type="EMBL" id="LRBV02000008">
    <property type="status" value="NOT_ANNOTATED_CDS"/>
    <property type="molecule type" value="Genomic_DNA"/>
</dbReference>
<dbReference type="Gramene" id="QL08p020282:mrna">
    <property type="protein sequence ID" value="QL08p020282:mrna:CDS:4"/>
    <property type="gene ID" value="QL08p020282"/>
</dbReference>
<gene>
    <name evidence="3" type="primary">LOC115958502</name>
</gene>
<dbReference type="InterPro" id="IPR050796">
    <property type="entry name" value="SCF_F-box_component"/>
</dbReference>
<dbReference type="PANTHER" id="PTHR31672:SF13">
    <property type="entry name" value="F-BOX PROTEIN CPR30-LIKE"/>
    <property type="match status" value="1"/>
</dbReference>
<reference evidence="3 4" key="1">
    <citation type="journal article" date="2016" name="G3 (Bethesda)">
        <title>First Draft Assembly and Annotation of the Genome of a California Endemic Oak Quercus lobata Nee (Fagaceae).</title>
        <authorList>
            <person name="Sork V.L."/>
            <person name="Fitz-Gibbon S.T."/>
            <person name="Puiu D."/>
            <person name="Crepeau M."/>
            <person name="Gugger P.F."/>
            <person name="Sherman R."/>
            <person name="Stevens K."/>
            <person name="Langley C.H."/>
            <person name="Pellegrini M."/>
            <person name="Salzberg S.L."/>
        </authorList>
    </citation>
    <scope>NUCLEOTIDE SEQUENCE [LARGE SCALE GENOMIC DNA]</scope>
    <source>
        <strain evidence="3 4">cv. SW786</strain>
    </source>
</reference>
<evidence type="ECO:0000313" key="3">
    <source>
        <dbReference type="EnsemblPlants" id="QL08p020282:mrna:CDS:4"/>
    </source>
</evidence>
<keyword evidence="4" id="KW-1185">Reference proteome</keyword>
<name>A0A7N2MA27_QUELO</name>
<organism evidence="3 4">
    <name type="scientific">Quercus lobata</name>
    <name type="common">Valley oak</name>
    <dbReference type="NCBI Taxonomy" id="97700"/>
    <lineage>
        <taxon>Eukaryota</taxon>
        <taxon>Viridiplantae</taxon>
        <taxon>Streptophyta</taxon>
        <taxon>Embryophyta</taxon>
        <taxon>Tracheophyta</taxon>
        <taxon>Spermatophyta</taxon>
        <taxon>Magnoliopsida</taxon>
        <taxon>eudicotyledons</taxon>
        <taxon>Gunneridae</taxon>
        <taxon>Pentapetalae</taxon>
        <taxon>rosids</taxon>
        <taxon>fabids</taxon>
        <taxon>Fagales</taxon>
        <taxon>Fagaceae</taxon>
        <taxon>Quercus</taxon>
    </lineage>
</organism>
<protein>
    <recommendedName>
        <fullName evidence="5">F-box domain-containing protein</fullName>
    </recommendedName>
</protein>
<proteinExistence type="predicted"/>
<dbReference type="RefSeq" id="XP_030932772.1">
    <property type="nucleotide sequence ID" value="XM_031076912.1"/>
</dbReference>